<proteinExistence type="predicted"/>
<dbReference type="EMBL" id="SKBU01000023">
    <property type="protein sequence ID" value="TCJ15653.1"/>
    <property type="molecule type" value="Genomic_DNA"/>
</dbReference>
<comment type="caution">
    <text evidence="6">The sequence shown here is derived from an EMBL/GenBank/DDBJ whole genome shotgun (WGS) entry which is preliminary data.</text>
</comment>
<organism evidence="6 7">
    <name type="scientific">Rubrobacter taiwanensis</name>
    <dbReference type="NCBI Taxonomy" id="185139"/>
    <lineage>
        <taxon>Bacteria</taxon>
        <taxon>Bacillati</taxon>
        <taxon>Actinomycetota</taxon>
        <taxon>Rubrobacteria</taxon>
        <taxon>Rubrobacterales</taxon>
        <taxon>Rubrobacteraceae</taxon>
        <taxon>Rubrobacter</taxon>
    </lineage>
</organism>
<evidence type="ECO:0000256" key="4">
    <source>
        <dbReference type="ARBA" id="ARBA00023136"/>
    </source>
</evidence>
<evidence type="ECO:0000256" key="1">
    <source>
        <dbReference type="ARBA" id="ARBA00004141"/>
    </source>
</evidence>
<evidence type="ECO:0000313" key="7">
    <source>
        <dbReference type="Proteomes" id="UP000295244"/>
    </source>
</evidence>
<dbReference type="Pfam" id="PF05128">
    <property type="entry name" value="DUF697"/>
    <property type="match status" value="1"/>
</dbReference>
<keyword evidence="2" id="KW-0812">Transmembrane</keyword>
<dbReference type="AlphaFoldDB" id="A0A4R1BEX2"/>
<keyword evidence="4" id="KW-0472">Membrane</keyword>
<evidence type="ECO:0000256" key="5">
    <source>
        <dbReference type="SAM" id="MobiDB-lite"/>
    </source>
</evidence>
<evidence type="ECO:0000256" key="3">
    <source>
        <dbReference type="ARBA" id="ARBA00022989"/>
    </source>
</evidence>
<dbReference type="OrthoDB" id="5243947at2"/>
<dbReference type="InterPro" id="IPR021147">
    <property type="entry name" value="DUF697"/>
</dbReference>
<keyword evidence="7" id="KW-1185">Reference proteome</keyword>
<evidence type="ECO:0000256" key="2">
    <source>
        <dbReference type="ARBA" id="ARBA00022692"/>
    </source>
</evidence>
<dbReference type="GO" id="GO:0016020">
    <property type="term" value="C:membrane"/>
    <property type="evidence" value="ECO:0007669"/>
    <property type="project" value="UniProtKB-SubCell"/>
</dbReference>
<comment type="subcellular location">
    <subcellularLocation>
        <location evidence="1">Membrane</location>
        <topology evidence="1">Multi-pass membrane protein</topology>
    </subcellularLocation>
</comment>
<name>A0A4R1BEX2_9ACTN</name>
<keyword evidence="3" id="KW-1133">Transmembrane helix</keyword>
<evidence type="ECO:0000313" key="6">
    <source>
        <dbReference type="EMBL" id="TCJ15653.1"/>
    </source>
</evidence>
<dbReference type="Proteomes" id="UP000295244">
    <property type="component" value="Unassembled WGS sequence"/>
</dbReference>
<gene>
    <name evidence="6" type="ORF">E0L93_12620</name>
</gene>
<feature type="region of interest" description="Disordered" evidence="5">
    <location>
        <begin position="235"/>
        <end position="257"/>
    </location>
</feature>
<reference evidence="6 7" key="1">
    <citation type="submission" date="2019-03" db="EMBL/GenBank/DDBJ databases">
        <title>Whole genome sequence of a novel Rubrobacter taiwanensis strain, isolated from Yellowstone National Park.</title>
        <authorList>
            <person name="Freed S."/>
            <person name="Ramaley R.F."/>
            <person name="Kyndt J.A."/>
        </authorList>
    </citation>
    <scope>NUCLEOTIDE SEQUENCE [LARGE SCALE GENOMIC DNA]</scope>
    <source>
        <strain evidence="6 7">Yellowstone</strain>
    </source>
</reference>
<protein>
    <submittedName>
        <fullName evidence="6">DUF697 domain-containing protein</fullName>
    </submittedName>
</protein>
<accession>A0A4R1BEX2</accession>
<sequence length="257" mass="27477">MVITNIRNLYKILSESRTAAERRATLAVLGDSPAADEIAAVLGAQRSVRGAEVVICVLGPGESTPSGVEPVLTVSIGSGPGDVVLAGTTEQDIREDLIPRLLDEVDEDYLLPLGRAYESLRRPVCEKIVRNNARQNAVIGALPIPGADMPVMTANQARMVLSIAAVYGEELSLERARELVGVVAAGFGLRALSRQLVKFIPFGGWAAAAAIAYSGTLAMGRASILYFERGKEMPGEEEMERIRAQAEEEARRYGGGR</sequence>